<dbReference type="KEGG" id="vg:30309253"/>
<keyword evidence="1" id="KW-1133">Transmembrane helix</keyword>
<proteinExistence type="predicted"/>
<evidence type="ECO:0000256" key="1">
    <source>
        <dbReference type="SAM" id="Phobius"/>
    </source>
</evidence>
<dbReference type="Proteomes" id="UP000202081">
    <property type="component" value="Segment"/>
</dbReference>
<dbReference type="OrthoDB" id="24106at10239"/>
<keyword evidence="1" id="KW-0812">Transmembrane</keyword>
<sequence length="101" mass="10992">MSMWQRIKNIKVPGSIVAPLLTGALLGTTMVLFTRLPVAPPTVRTSEENTSGKNESLEILVQLPNGEGLRLRATGATTSEVLMNLRRMLQSMDGTLLLEKS</sequence>
<evidence type="ECO:0000313" key="2">
    <source>
        <dbReference type="EMBL" id="AOV61875.1"/>
    </source>
</evidence>
<reference evidence="2 3" key="1">
    <citation type="journal article" date="2016" name="Virology">
        <title>The genomic content and context of auxiliary metabolic genes in marine cyanomyoviruses.</title>
        <authorList>
            <person name="Crummett L.T."/>
            <person name="Puxty R.J."/>
            <person name="Weihe C."/>
            <person name="Marston M.F."/>
            <person name="Martiny J.B."/>
        </authorList>
    </citation>
    <scope>NUCLEOTIDE SEQUENCE [LARGE SCALE GENOMIC DNA]</scope>
    <source>
        <strain evidence="2">0810PA29</strain>
    </source>
</reference>
<feature type="transmembrane region" description="Helical" evidence="1">
    <location>
        <begin position="12"/>
        <end position="33"/>
    </location>
</feature>
<evidence type="ECO:0000313" key="3">
    <source>
        <dbReference type="Proteomes" id="UP000202081"/>
    </source>
</evidence>
<protein>
    <submittedName>
        <fullName evidence="2">Uncharacterized protein</fullName>
    </submittedName>
</protein>
<gene>
    <name evidence="2" type="ORF">P29B0810_180</name>
</gene>
<dbReference type="GeneID" id="30309253"/>
<name>A0A1D8KT91_9CAUD</name>
<keyword evidence="1" id="KW-0472">Membrane</keyword>
<dbReference type="RefSeq" id="YP_009324343.1">
    <property type="nucleotide sequence ID" value="NC_031935.1"/>
</dbReference>
<organism evidence="2 3">
    <name type="scientific">Synechococcus phage S-WAM2</name>
    <dbReference type="NCBI Taxonomy" id="1815522"/>
    <lineage>
        <taxon>Viruses</taxon>
        <taxon>Duplodnaviria</taxon>
        <taxon>Heunggongvirae</taxon>
        <taxon>Uroviricota</taxon>
        <taxon>Caudoviricetes</taxon>
        <taxon>Pantevenvirales</taxon>
        <taxon>Kyanoviridae</taxon>
        <taxon>Cymopoleiavirus</taxon>
        <taxon>Cymopoleiavirus swam2</taxon>
    </lineage>
</organism>
<dbReference type="EMBL" id="KU686211">
    <property type="protein sequence ID" value="AOV61875.1"/>
    <property type="molecule type" value="Genomic_DNA"/>
</dbReference>
<keyword evidence="3" id="KW-1185">Reference proteome</keyword>
<accession>A0A1D8KT91</accession>